<evidence type="ECO:0000256" key="5">
    <source>
        <dbReference type="ARBA" id="ARBA00023180"/>
    </source>
</evidence>
<evidence type="ECO:0000313" key="9">
    <source>
        <dbReference type="EMBL" id="KAF2075301.1"/>
    </source>
</evidence>
<dbReference type="PANTHER" id="PTHR16189:SF0">
    <property type="entry name" value="TRANSMEMBRANE PROTEIN 104"/>
    <property type="match status" value="1"/>
</dbReference>
<feature type="transmembrane region" description="Helical" evidence="7">
    <location>
        <begin position="15"/>
        <end position="35"/>
    </location>
</feature>
<evidence type="ECO:0000256" key="4">
    <source>
        <dbReference type="ARBA" id="ARBA00023136"/>
    </source>
</evidence>
<evidence type="ECO:0000256" key="2">
    <source>
        <dbReference type="ARBA" id="ARBA00022692"/>
    </source>
</evidence>
<dbReference type="AlphaFoldDB" id="A0A8J4UUC4"/>
<feature type="transmembrane region" description="Helical" evidence="7">
    <location>
        <begin position="409"/>
        <end position="429"/>
    </location>
</feature>
<feature type="transmembrane region" description="Helical" evidence="7">
    <location>
        <begin position="435"/>
        <end position="460"/>
    </location>
</feature>
<organism evidence="9 10">
    <name type="scientific">Polysphondylium violaceum</name>
    <dbReference type="NCBI Taxonomy" id="133409"/>
    <lineage>
        <taxon>Eukaryota</taxon>
        <taxon>Amoebozoa</taxon>
        <taxon>Evosea</taxon>
        <taxon>Eumycetozoa</taxon>
        <taxon>Dictyostelia</taxon>
        <taxon>Dictyosteliales</taxon>
        <taxon>Dictyosteliaceae</taxon>
        <taxon>Polysphondylium</taxon>
    </lineage>
</organism>
<evidence type="ECO:0000256" key="6">
    <source>
        <dbReference type="ARBA" id="ARBA00038166"/>
    </source>
</evidence>
<dbReference type="PANTHER" id="PTHR16189">
    <property type="entry name" value="TRANSMEMBRANE PROTEIN 104-RELATED"/>
    <property type="match status" value="1"/>
</dbReference>
<comment type="similarity">
    <text evidence="6">Belongs to the TMEM104 family.</text>
</comment>
<comment type="subcellular location">
    <subcellularLocation>
        <location evidence="1">Membrane</location>
        <topology evidence="1">Multi-pass membrane protein</topology>
    </subcellularLocation>
</comment>
<keyword evidence="2 7" id="KW-0812">Transmembrane</keyword>
<feature type="transmembrane region" description="Helical" evidence="7">
    <location>
        <begin position="239"/>
        <end position="257"/>
    </location>
</feature>
<evidence type="ECO:0000313" key="10">
    <source>
        <dbReference type="Proteomes" id="UP000695562"/>
    </source>
</evidence>
<feature type="domain" description="Amino acid transporter transmembrane" evidence="8">
    <location>
        <begin position="11"/>
        <end position="69"/>
    </location>
</feature>
<keyword evidence="4 7" id="KW-0472">Membrane</keyword>
<evidence type="ECO:0000256" key="3">
    <source>
        <dbReference type="ARBA" id="ARBA00022989"/>
    </source>
</evidence>
<keyword evidence="5" id="KW-0325">Glycoprotein</keyword>
<dbReference type="OrthoDB" id="294541at2759"/>
<accession>A0A8J4UUC4</accession>
<evidence type="ECO:0000259" key="8">
    <source>
        <dbReference type="Pfam" id="PF01490"/>
    </source>
</evidence>
<dbReference type="Pfam" id="PF01490">
    <property type="entry name" value="Aa_trans"/>
    <property type="match status" value="1"/>
</dbReference>
<sequence>MAGGAIDGTYSKKTAFVYIFNLVVGVGAIAMPIGFAKAGLVFGLLMLMFVGFLAFITSTFIIEASAAANYILKHSESAFKPLIKDEDFNSEEDEEKNYRQRHQQEYDDDIVGLVGGINRDDHDDLIEDGLPMKERGQDLTQESDFEIEMKTEVGEMAKMFLGDIGYKLFYVVLIFYLFGDLSIYSVTVPQSLASVTGGFMGISDHNIYYLYLSFFGVFVAIMCQFNFQKTKYLQIFTLITRNSAFFIMIILCLIFIAQGKGASISEIKIFDITEFGATWSVLIYAFMMHHSIPSIVTPIEKKSKLNLLLGMDLIMVFLAYSLLCVSSLFAFGAIKNPTCTPNNLHTFIPCAIQPLLIFNFSSYNVKIIAVFLNLFPVFTLSTNYILICITLRNNVMKIITWKSKTANPAVRTGVFSLIISVLPIGIGFITRDIDFLVSITGSYCGLGIMLIMPVLISYFSNKVLKAQYGVKNKRKSPFAHPAVYIIIIMISFGALIIATYKNITTYFIKPSH</sequence>
<dbReference type="Proteomes" id="UP000695562">
    <property type="component" value="Unassembled WGS sequence"/>
</dbReference>
<feature type="transmembrane region" description="Helical" evidence="7">
    <location>
        <begin position="481"/>
        <end position="500"/>
    </location>
</feature>
<name>A0A8J4UUC4_9MYCE</name>
<comment type="caution">
    <text evidence="9">The sequence shown here is derived from an EMBL/GenBank/DDBJ whole genome shotgun (WGS) entry which is preliminary data.</text>
</comment>
<proteinExistence type="inferred from homology"/>
<feature type="transmembrane region" description="Helical" evidence="7">
    <location>
        <begin position="168"/>
        <end position="187"/>
    </location>
</feature>
<feature type="transmembrane region" description="Helical" evidence="7">
    <location>
        <begin position="367"/>
        <end position="389"/>
    </location>
</feature>
<feature type="transmembrane region" description="Helical" evidence="7">
    <location>
        <begin position="207"/>
        <end position="227"/>
    </location>
</feature>
<keyword evidence="10" id="KW-1185">Reference proteome</keyword>
<keyword evidence="3 7" id="KW-1133">Transmembrane helix</keyword>
<gene>
    <name evidence="9" type="ORF">CYY_003378</name>
</gene>
<dbReference type="GO" id="GO:0016020">
    <property type="term" value="C:membrane"/>
    <property type="evidence" value="ECO:0007669"/>
    <property type="project" value="UniProtKB-SubCell"/>
</dbReference>
<reference evidence="9" key="1">
    <citation type="submission" date="2020-01" db="EMBL/GenBank/DDBJ databases">
        <title>Development of genomics and gene disruption for Polysphondylium violaceum indicates a role for the polyketide synthase stlB in stalk morphogenesis.</title>
        <authorList>
            <person name="Narita B."/>
            <person name="Kawabe Y."/>
            <person name="Kin K."/>
            <person name="Saito T."/>
            <person name="Gibbs R."/>
            <person name="Kuspa A."/>
            <person name="Muzny D."/>
            <person name="Queller D."/>
            <person name="Richards S."/>
            <person name="Strassman J."/>
            <person name="Sucgang R."/>
            <person name="Worley K."/>
            <person name="Schaap P."/>
        </authorList>
    </citation>
    <scope>NUCLEOTIDE SEQUENCE</scope>
    <source>
        <strain evidence="9">QSvi11</strain>
    </source>
</reference>
<protein>
    <recommendedName>
        <fullName evidence="8">Amino acid transporter transmembrane domain-containing protein</fullName>
    </recommendedName>
</protein>
<feature type="transmembrane region" description="Helical" evidence="7">
    <location>
        <begin position="307"/>
        <end position="334"/>
    </location>
</feature>
<evidence type="ECO:0000256" key="1">
    <source>
        <dbReference type="ARBA" id="ARBA00004141"/>
    </source>
</evidence>
<dbReference type="EMBL" id="AJWJ01000105">
    <property type="protein sequence ID" value="KAF2075301.1"/>
    <property type="molecule type" value="Genomic_DNA"/>
</dbReference>
<dbReference type="InterPro" id="IPR013057">
    <property type="entry name" value="AA_transpt_TM"/>
</dbReference>
<evidence type="ECO:0000256" key="7">
    <source>
        <dbReference type="SAM" id="Phobius"/>
    </source>
</evidence>
<feature type="transmembrane region" description="Helical" evidence="7">
    <location>
        <begin position="41"/>
        <end position="62"/>
    </location>
</feature>